<comment type="subcellular location">
    <subcellularLocation>
        <location evidence="1">Cytoplasm</location>
        <location evidence="1">Cytoskeleton</location>
    </subcellularLocation>
</comment>
<dbReference type="SUPFAM" id="SSF143575">
    <property type="entry name" value="GAS2 domain-like"/>
    <property type="match status" value="1"/>
</dbReference>
<dbReference type="Proteomes" id="UP000652219">
    <property type="component" value="Unassembled WGS sequence"/>
</dbReference>
<evidence type="ECO:0000256" key="3">
    <source>
        <dbReference type="ARBA" id="ARBA00023212"/>
    </source>
</evidence>
<dbReference type="GO" id="GO:0008017">
    <property type="term" value="F:microtubule binding"/>
    <property type="evidence" value="ECO:0007669"/>
    <property type="project" value="InterPro"/>
</dbReference>
<proteinExistence type="predicted"/>
<comment type="caution">
    <text evidence="6">The sequence shown here is derived from an EMBL/GenBank/DDBJ whole genome shotgun (WGS) entry which is preliminary data.</text>
</comment>
<dbReference type="InterPro" id="IPR036534">
    <property type="entry name" value="GAR_dom_sf"/>
</dbReference>
<feature type="region of interest" description="Disordered" evidence="4">
    <location>
        <begin position="676"/>
        <end position="746"/>
    </location>
</feature>
<evidence type="ECO:0000313" key="6">
    <source>
        <dbReference type="EMBL" id="KAF6791658.1"/>
    </source>
</evidence>
<evidence type="ECO:0000256" key="2">
    <source>
        <dbReference type="ARBA" id="ARBA00022490"/>
    </source>
</evidence>
<feature type="compositionally biased region" description="Pro residues" evidence="4">
    <location>
        <begin position="1"/>
        <end position="17"/>
    </location>
</feature>
<evidence type="ECO:0000256" key="1">
    <source>
        <dbReference type="ARBA" id="ARBA00004245"/>
    </source>
</evidence>
<keyword evidence="2" id="KW-0963">Cytoplasm</keyword>
<name>A0A8H6IQS7_9PEZI</name>
<keyword evidence="7" id="KW-1185">Reference proteome</keyword>
<dbReference type="GO" id="GO:0005856">
    <property type="term" value="C:cytoskeleton"/>
    <property type="evidence" value="ECO:0007669"/>
    <property type="project" value="UniProtKB-SubCell"/>
</dbReference>
<feature type="region of interest" description="Disordered" evidence="4">
    <location>
        <begin position="437"/>
        <end position="625"/>
    </location>
</feature>
<feature type="compositionally biased region" description="Low complexity" evidence="4">
    <location>
        <begin position="709"/>
        <end position="726"/>
    </location>
</feature>
<feature type="domain" description="GAR" evidence="5">
    <location>
        <begin position="724"/>
        <end position="800"/>
    </location>
</feature>
<reference evidence="6 7" key="1">
    <citation type="journal article" date="2020" name="Phytopathology">
        <title>Genome Sequence Resources of Colletotrichum truncatum, C. plurivorum, C. musicola, and C. sojae: Four Species Pathogenic to Soybean (Glycine max).</title>
        <authorList>
            <person name="Rogerio F."/>
            <person name="Boufleur T.R."/>
            <person name="Ciampi-Guillardi M."/>
            <person name="Sukno S.A."/>
            <person name="Thon M.R."/>
            <person name="Massola Junior N.S."/>
            <person name="Baroncelli R."/>
        </authorList>
    </citation>
    <scope>NUCLEOTIDE SEQUENCE [LARGE SCALE GENOMIC DNA]</scope>
    <source>
        <strain evidence="6 7">LFN0009</strain>
    </source>
</reference>
<dbReference type="Pfam" id="PF02187">
    <property type="entry name" value="GAS2"/>
    <property type="match status" value="1"/>
</dbReference>
<feature type="region of interest" description="Disordered" evidence="4">
    <location>
        <begin position="938"/>
        <end position="962"/>
    </location>
</feature>
<dbReference type="EMBL" id="WIGN01000475">
    <property type="protein sequence ID" value="KAF6791658.1"/>
    <property type="molecule type" value="Genomic_DNA"/>
</dbReference>
<organism evidence="6 7">
    <name type="scientific">Colletotrichum sojae</name>
    <dbReference type="NCBI Taxonomy" id="2175907"/>
    <lineage>
        <taxon>Eukaryota</taxon>
        <taxon>Fungi</taxon>
        <taxon>Dikarya</taxon>
        <taxon>Ascomycota</taxon>
        <taxon>Pezizomycotina</taxon>
        <taxon>Sordariomycetes</taxon>
        <taxon>Hypocreomycetidae</taxon>
        <taxon>Glomerellales</taxon>
        <taxon>Glomerellaceae</taxon>
        <taxon>Colletotrichum</taxon>
        <taxon>Colletotrichum orchidearum species complex</taxon>
    </lineage>
</organism>
<feature type="compositionally biased region" description="Basic and acidic residues" evidence="4">
    <location>
        <begin position="30"/>
        <end position="45"/>
    </location>
</feature>
<evidence type="ECO:0000256" key="4">
    <source>
        <dbReference type="SAM" id="MobiDB-lite"/>
    </source>
</evidence>
<feature type="compositionally biased region" description="Acidic residues" evidence="4">
    <location>
        <begin position="503"/>
        <end position="518"/>
    </location>
</feature>
<dbReference type="Gene3D" id="3.30.920.20">
    <property type="entry name" value="Gas2-like domain"/>
    <property type="match status" value="1"/>
</dbReference>
<sequence length="962" mass="105716">MTDPPPPVTPGLHPGPGPAQQLRPPRPQHRLADEHSPNRTRTNDELLNRLTPMTAVEMLQSPNHELKQCLDNSTLSEQEFAMRAAVASRKIYEWLEELSDWPWPAESGSAGFETPEFKRRRLANHGADAPPEQDPEYMGSLPATDVIRYEQRVDGISQDMDGLHIEDIKRHVMHSHIIPLSRPGTPVSDARAVSSMLSYNRMDDLTALLTAIIIQALPNLSKLCRLLKVWHVRLSVLRRIPALLAGIAEAEFALQSAWNVLSSPASTPPAQGDDAEDDDLSRLKQAYTVVKGVLEKQITNSGRSLDYMLDSLEGLQDTLPDDWLDRMEKIERSYAEWVAAGERKIREGEWAMVSRVRQPAHQATTQKPESQPQKTTSNLPVVDDDARSVTLPVPIKIDPPAEDLLMDKSEHNSIVFHADATPEQSEDSDIEVLEASPSQLQAQKKRPSPVNGPGGLDGSHDVPKAKRTPLAEVRNEESTKKNIIPELNGKTKEEHVPVAVASPEDDMNAESSPSDDEGGILPHTPESDEELELPPLIHPARRNSDASESSTVVHGHTSLLADATSDMPEISASPPLPRHKVIENSRQRAATERFMSISPPSSPPMRPALRGDDASPMIGPRDGLLPALPLESSFLEEEFDHSFTSVGTPGTPSDLRSDDHLRQQISDILDSIPANIKLGTGPSKVNLNPPPPDLPGRRLKKPSREPMRRSASSMSMTSRTSSRATTPYLTLAPAYAKNPRPRRPYSRQDIQVYHLSRSTGEAPIKLFIRCVGENGERVMVRVGGGWADLGEYLKEYAAHHGRRSTGGDKARVEVQDVPRPPTRGLNSSPPSRPASAMDMSPMTPLNVQKARKSFGAADLSSTSPPILLPQTPAVPPIPDKYTPSSEDSNRSRASSYAWAEDDSSFLGLAGPTGRKVEMSEENRAWVESIKEKVRLASGETRRTSEFGDMGKVGGTKRIFRKG</sequence>
<feature type="region of interest" description="Disordered" evidence="4">
    <location>
        <begin position="816"/>
        <end position="894"/>
    </location>
</feature>
<feature type="compositionally biased region" description="Polar residues" evidence="4">
    <location>
        <begin position="361"/>
        <end position="379"/>
    </location>
</feature>
<gene>
    <name evidence="6" type="ORF">CSOJ01_14327</name>
</gene>
<dbReference type="AlphaFoldDB" id="A0A8H6IQS7"/>
<accession>A0A8H6IQS7</accession>
<feature type="region of interest" description="Disordered" evidence="4">
    <location>
        <begin position="356"/>
        <end position="381"/>
    </location>
</feature>
<protein>
    <submittedName>
        <fullName evidence="6">Gas2 domain protein</fullName>
    </submittedName>
</protein>
<keyword evidence="3" id="KW-0206">Cytoskeleton</keyword>
<evidence type="ECO:0000313" key="7">
    <source>
        <dbReference type="Proteomes" id="UP000652219"/>
    </source>
</evidence>
<evidence type="ECO:0000259" key="5">
    <source>
        <dbReference type="PROSITE" id="PS51460"/>
    </source>
</evidence>
<dbReference type="InterPro" id="IPR003108">
    <property type="entry name" value="GAR_dom"/>
</dbReference>
<feature type="compositionally biased region" description="Basic and acidic residues" evidence="4">
    <location>
        <begin position="580"/>
        <end position="591"/>
    </location>
</feature>
<dbReference type="PROSITE" id="PS51460">
    <property type="entry name" value="GAR"/>
    <property type="match status" value="1"/>
</dbReference>
<feature type="region of interest" description="Disordered" evidence="4">
    <location>
        <begin position="1"/>
        <end position="45"/>
    </location>
</feature>